<feature type="compositionally biased region" description="Polar residues" evidence="1">
    <location>
        <begin position="1"/>
        <end position="11"/>
    </location>
</feature>
<accession>A0A1I5EYE1</accession>
<name>A0A1I5EYE1_9PSEU</name>
<organism evidence="3 4">
    <name type="scientific">Amycolatopsis rubida</name>
    <dbReference type="NCBI Taxonomy" id="112413"/>
    <lineage>
        <taxon>Bacteria</taxon>
        <taxon>Bacillati</taxon>
        <taxon>Actinomycetota</taxon>
        <taxon>Actinomycetes</taxon>
        <taxon>Pseudonocardiales</taxon>
        <taxon>Pseudonocardiaceae</taxon>
        <taxon>Amycolatopsis</taxon>
    </lineage>
</organism>
<reference evidence="3" key="1">
    <citation type="submission" date="2016-10" db="EMBL/GenBank/DDBJ databases">
        <authorList>
            <person name="de Groot N.N."/>
        </authorList>
    </citation>
    <scope>NUCLEOTIDE SEQUENCE [LARGE SCALE GENOMIC DNA]</scope>
    <source>
        <strain evidence="3">DSM 44637</strain>
    </source>
</reference>
<gene>
    <name evidence="2" type="ORF">G3I59_28800</name>
    <name evidence="3" type="ORF">SAMN05421854_101845</name>
</gene>
<sequence length="220" mass="23465">MAATPQNTERSTVAGGAKRSRTTASRVLPPIELPASVDELARKAAALLGWNGVVLPATTLLGRKVSIVAKLKTDVHAERIAMGVGPVADRALVDTWTWPELAATAPAPAAEIIGVLAVARHWRTAMASAVPFSRYGEAAMVLPSPAVLTDDYVTNCLPRARAYGLAVVAADPYATTDLDLDTHHDRVLLQEDPVSRWVNEMAYDLLLREDSDAPVPAEVD</sequence>
<dbReference type="EMBL" id="JAAGNC010000146">
    <property type="protein sequence ID" value="NEC59473.1"/>
    <property type="molecule type" value="Genomic_DNA"/>
</dbReference>
<feature type="region of interest" description="Disordered" evidence="1">
    <location>
        <begin position="1"/>
        <end position="25"/>
    </location>
</feature>
<proteinExistence type="predicted"/>
<protein>
    <submittedName>
        <fullName evidence="3">Uncharacterized protein</fullName>
    </submittedName>
</protein>
<dbReference type="AlphaFoldDB" id="A0A1I5EYE1"/>
<evidence type="ECO:0000313" key="2">
    <source>
        <dbReference type="EMBL" id="NEC59473.1"/>
    </source>
</evidence>
<dbReference type="EMBL" id="FOWC01000001">
    <property type="protein sequence ID" value="SFO16071.1"/>
    <property type="molecule type" value="Genomic_DNA"/>
</dbReference>
<evidence type="ECO:0000313" key="5">
    <source>
        <dbReference type="Proteomes" id="UP000470404"/>
    </source>
</evidence>
<dbReference type="Proteomes" id="UP000470404">
    <property type="component" value="Unassembled WGS sequence"/>
</dbReference>
<evidence type="ECO:0000313" key="3">
    <source>
        <dbReference type="EMBL" id="SFO16071.1"/>
    </source>
</evidence>
<reference evidence="2 5" key="3">
    <citation type="submission" date="2020-01" db="EMBL/GenBank/DDBJ databases">
        <title>Insect and environment-associated Actinomycetes.</title>
        <authorList>
            <person name="Currrie C."/>
            <person name="Chevrette M."/>
            <person name="Carlson C."/>
            <person name="Stubbendieck R."/>
            <person name="Wendt-Pienkowski E."/>
        </authorList>
    </citation>
    <scope>NUCLEOTIDE SEQUENCE [LARGE SCALE GENOMIC DNA]</scope>
    <source>
        <strain evidence="2 5">SID8386</strain>
    </source>
</reference>
<reference evidence="4" key="2">
    <citation type="submission" date="2016-10" db="EMBL/GenBank/DDBJ databases">
        <authorList>
            <person name="Varghese N."/>
            <person name="Submissions S."/>
        </authorList>
    </citation>
    <scope>NUCLEOTIDE SEQUENCE [LARGE SCALE GENOMIC DNA]</scope>
    <source>
        <strain evidence="4">DSM 44637</strain>
    </source>
</reference>
<dbReference type="OrthoDB" id="3677403at2"/>
<evidence type="ECO:0000313" key="4">
    <source>
        <dbReference type="Proteomes" id="UP000199137"/>
    </source>
</evidence>
<dbReference type="RefSeq" id="WP_067578749.1">
    <property type="nucleotide sequence ID" value="NZ_FOWC01000001.1"/>
</dbReference>
<dbReference type="Proteomes" id="UP000199137">
    <property type="component" value="Unassembled WGS sequence"/>
</dbReference>
<keyword evidence="5" id="KW-1185">Reference proteome</keyword>
<dbReference type="STRING" id="112413.SAMN05421854_101845"/>
<evidence type="ECO:0000256" key="1">
    <source>
        <dbReference type="SAM" id="MobiDB-lite"/>
    </source>
</evidence>